<organism evidence="1 2">
    <name type="scientific">Schistosoma margrebowiei</name>
    <dbReference type="NCBI Taxonomy" id="48269"/>
    <lineage>
        <taxon>Eukaryota</taxon>
        <taxon>Metazoa</taxon>
        <taxon>Spiralia</taxon>
        <taxon>Lophotrochozoa</taxon>
        <taxon>Platyhelminthes</taxon>
        <taxon>Trematoda</taxon>
        <taxon>Digenea</taxon>
        <taxon>Strigeidida</taxon>
        <taxon>Schistosomatoidea</taxon>
        <taxon>Schistosomatidae</taxon>
        <taxon>Schistosoma</taxon>
    </lineage>
</organism>
<proteinExistence type="predicted"/>
<dbReference type="EMBL" id="UZAI01019512">
    <property type="protein sequence ID" value="VDP45849.1"/>
    <property type="molecule type" value="Genomic_DNA"/>
</dbReference>
<sequence length="102" mass="11548">MEDVRTKRGADIASDHHLLVAKMKLELKKYWTTGRTISQRHDLALLSHKQRQMQENSTSVAADSAAVGLNTHKRKSKIFRYNTACSNPVTFDGDHPEHTGVY</sequence>
<dbReference type="AlphaFoldDB" id="A0A183N476"/>
<accession>A0A183N476</accession>
<gene>
    <name evidence="1" type="ORF">SMRZ_LOCUS23101</name>
</gene>
<evidence type="ECO:0000313" key="1">
    <source>
        <dbReference type="EMBL" id="VDP45849.1"/>
    </source>
</evidence>
<name>A0A183N476_9TREM</name>
<protein>
    <submittedName>
        <fullName evidence="1">Uncharacterized protein</fullName>
    </submittedName>
</protein>
<reference evidence="1 2" key="1">
    <citation type="submission" date="2018-11" db="EMBL/GenBank/DDBJ databases">
        <authorList>
            <consortium name="Pathogen Informatics"/>
        </authorList>
    </citation>
    <scope>NUCLEOTIDE SEQUENCE [LARGE SCALE GENOMIC DNA]</scope>
    <source>
        <strain evidence="1 2">Zambia</strain>
    </source>
</reference>
<dbReference type="Proteomes" id="UP000277204">
    <property type="component" value="Unassembled WGS sequence"/>
</dbReference>
<evidence type="ECO:0000313" key="2">
    <source>
        <dbReference type="Proteomes" id="UP000277204"/>
    </source>
</evidence>
<keyword evidence="2" id="KW-1185">Reference proteome</keyword>